<protein>
    <recommendedName>
        <fullName evidence="4">Apple domain-containing protein</fullName>
    </recommendedName>
</protein>
<evidence type="ECO:0000313" key="3">
    <source>
        <dbReference type="Proteomes" id="UP000013827"/>
    </source>
</evidence>
<evidence type="ECO:0000256" key="1">
    <source>
        <dbReference type="SAM" id="MobiDB-lite"/>
    </source>
</evidence>
<name>A0A0D3K9Z7_EMIH1</name>
<dbReference type="PaxDb" id="2903-EOD32582"/>
<feature type="region of interest" description="Disordered" evidence="1">
    <location>
        <begin position="82"/>
        <end position="123"/>
    </location>
</feature>
<dbReference type="HOGENOM" id="CLU_2019581_0_0_1"/>
<organism evidence="2 3">
    <name type="scientific">Emiliania huxleyi (strain CCMP1516)</name>
    <dbReference type="NCBI Taxonomy" id="280463"/>
    <lineage>
        <taxon>Eukaryota</taxon>
        <taxon>Haptista</taxon>
        <taxon>Haptophyta</taxon>
        <taxon>Prymnesiophyceae</taxon>
        <taxon>Isochrysidales</taxon>
        <taxon>Noelaerhabdaceae</taxon>
        <taxon>Emiliania</taxon>
    </lineage>
</organism>
<dbReference type="AlphaFoldDB" id="A0A0D3K9Z7"/>
<reference evidence="2" key="2">
    <citation type="submission" date="2024-10" db="UniProtKB">
        <authorList>
            <consortium name="EnsemblProtists"/>
        </authorList>
    </citation>
    <scope>IDENTIFICATION</scope>
</reference>
<proteinExistence type="predicted"/>
<dbReference type="Proteomes" id="UP000013827">
    <property type="component" value="Unassembled WGS sequence"/>
</dbReference>
<keyword evidence="3" id="KW-1185">Reference proteome</keyword>
<dbReference type="GeneID" id="17277855"/>
<dbReference type="EnsemblProtists" id="EOD32582">
    <property type="protein sequence ID" value="EOD32582"/>
    <property type="gene ID" value="EMIHUDRAFT_230756"/>
</dbReference>
<dbReference type="KEGG" id="ehx:EMIHUDRAFT_230756"/>
<reference evidence="3" key="1">
    <citation type="journal article" date="2013" name="Nature">
        <title>Pan genome of the phytoplankton Emiliania underpins its global distribution.</title>
        <authorList>
            <person name="Read B.A."/>
            <person name="Kegel J."/>
            <person name="Klute M.J."/>
            <person name="Kuo A."/>
            <person name="Lefebvre S.C."/>
            <person name="Maumus F."/>
            <person name="Mayer C."/>
            <person name="Miller J."/>
            <person name="Monier A."/>
            <person name="Salamov A."/>
            <person name="Young J."/>
            <person name="Aguilar M."/>
            <person name="Claverie J.M."/>
            <person name="Frickenhaus S."/>
            <person name="Gonzalez K."/>
            <person name="Herman E.K."/>
            <person name="Lin Y.C."/>
            <person name="Napier J."/>
            <person name="Ogata H."/>
            <person name="Sarno A.F."/>
            <person name="Shmutz J."/>
            <person name="Schroeder D."/>
            <person name="de Vargas C."/>
            <person name="Verret F."/>
            <person name="von Dassow P."/>
            <person name="Valentin K."/>
            <person name="Van de Peer Y."/>
            <person name="Wheeler G."/>
            <person name="Dacks J.B."/>
            <person name="Delwiche C.F."/>
            <person name="Dyhrman S.T."/>
            <person name="Glockner G."/>
            <person name="John U."/>
            <person name="Richards T."/>
            <person name="Worden A.Z."/>
            <person name="Zhang X."/>
            <person name="Grigoriev I.V."/>
            <person name="Allen A.E."/>
            <person name="Bidle K."/>
            <person name="Borodovsky M."/>
            <person name="Bowler C."/>
            <person name="Brownlee C."/>
            <person name="Cock J.M."/>
            <person name="Elias M."/>
            <person name="Gladyshev V.N."/>
            <person name="Groth M."/>
            <person name="Guda C."/>
            <person name="Hadaegh A."/>
            <person name="Iglesias-Rodriguez M.D."/>
            <person name="Jenkins J."/>
            <person name="Jones B.M."/>
            <person name="Lawson T."/>
            <person name="Leese F."/>
            <person name="Lindquist E."/>
            <person name="Lobanov A."/>
            <person name="Lomsadze A."/>
            <person name="Malik S.B."/>
            <person name="Marsh M.E."/>
            <person name="Mackinder L."/>
            <person name="Mock T."/>
            <person name="Mueller-Roeber B."/>
            <person name="Pagarete A."/>
            <person name="Parker M."/>
            <person name="Probert I."/>
            <person name="Quesneville H."/>
            <person name="Raines C."/>
            <person name="Rensing S.A."/>
            <person name="Riano-Pachon D.M."/>
            <person name="Richier S."/>
            <person name="Rokitta S."/>
            <person name="Shiraiwa Y."/>
            <person name="Soanes D.M."/>
            <person name="van der Giezen M."/>
            <person name="Wahlund T.M."/>
            <person name="Williams B."/>
            <person name="Wilson W."/>
            <person name="Wolfe G."/>
            <person name="Wurch L.L."/>
        </authorList>
    </citation>
    <scope>NUCLEOTIDE SEQUENCE</scope>
</reference>
<dbReference type="RefSeq" id="XP_005785011.1">
    <property type="nucleotide sequence ID" value="XM_005784954.1"/>
</dbReference>
<accession>A0A0D3K9Z7</accession>
<evidence type="ECO:0008006" key="4">
    <source>
        <dbReference type="Google" id="ProtNLM"/>
    </source>
</evidence>
<evidence type="ECO:0000313" key="2">
    <source>
        <dbReference type="EnsemblProtists" id="EOD32582"/>
    </source>
</evidence>
<sequence length="123" mass="13003">MELPIPAALPPLKPTFLIGTGYCREAGEEHDTFESWADCSAAYACVAECQESAACVAVAWAATPQTPHDGCKDAGKPRCATRDDGRGEALRQAAAEASQRAGQLASEAKSRAVRGRQERANLL</sequence>